<evidence type="ECO:0000256" key="1">
    <source>
        <dbReference type="SAM" id="MobiDB-lite"/>
    </source>
</evidence>
<reference evidence="3" key="1">
    <citation type="submission" date="2016-10" db="EMBL/GenBank/DDBJ databases">
        <authorList>
            <person name="Varghese N."/>
        </authorList>
    </citation>
    <scope>NUCLEOTIDE SEQUENCE [LARGE SCALE GENOMIC DNA]</scope>
    <source>
        <strain evidence="3">CGMCC 1.12284</strain>
    </source>
</reference>
<name>A0A1I0PMI9_9EURY</name>
<evidence type="ECO:0000313" key="3">
    <source>
        <dbReference type="Proteomes" id="UP000183275"/>
    </source>
</evidence>
<gene>
    <name evidence="2" type="ORF">SAMN05216285_2735</name>
</gene>
<sequence length="245" mass="26971">MEERISGFKVVGSWGDVVEHGERITRALRELGVDGDGDADAESESEYPDEFAAALDEWDEWRPKAHETYDEDVKEKTADQASVSEGEGEENGAEPEEDLSAAGEKLSESYDALENGDLDGAVETSSEALDRATRAADTASRTAVRAVEKSVYQHVMTQLSPCYFDNELVSANVQQSVQENGDQFGFEVNINDDVLKAEVSETLAQYEDEIDRWHVDTEKNTDALKTVEGVELPPELGDQSRPTTT</sequence>
<organism evidence="2 3">
    <name type="scientific">Natrinema salifodinae</name>
    <dbReference type="NCBI Taxonomy" id="1202768"/>
    <lineage>
        <taxon>Archaea</taxon>
        <taxon>Methanobacteriati</taxon>
        <taxon>Methanobacteriota</taxon>
        <taxon>Stenosarchaea group</taxon>
        <taxon>Halobacteria</taxon>
        <taxon>Halobacteriales</taxon>
        <taxon>Natrialbaceae</taxon>
        <taxon>Natrinema</taxon>
    </lineage>
</organism>
<proteinExistence type="predicted"/>
<feature type="region of interest" description="Disordered" evidence="1">
    <location>
        <begin position="32"/>
        <end position="109"/>
    </location>
</feature>
<dbReference type="Proteomes" id="UP000183275">
    <property type="component" value="Unassembled WGS sequence"/>
</dbReference>
<dbReference type="OrthoDB" id="247571at2157"/>
<feature type="compositionally biased region" description="Acidic residues" evidence="1">
    <location>
        <begin position="33"/>
        <end position="49"/>
    </location>
</feature>
<dbReference type="RefSeq" id="WP_049992206.1">
    <property type="nucleotide sequence ID" value="NZ_FOIS01000003.1"/>
</dbReference>
<feature type="compositionally biased region" description="Acidic residues" evidence="1">
    <location>
        <begin position="86"/>
        <end position="99"/>
    </location>
</feature>
<dbReference type="eggNOG" id="arCOG04723">
    <property type="taxonomic scope" value="Archaea"/>
</dbReference>
<evidence type="ECO:0000313" key="2">
    <source>
        <dbReference type="EMBL" id="SEW15637.1"/>
    </source>
</evidence>
<dbReference type="InterPro" id="IPR043868">
    <property type="entry name" value="DUF5828"/>
</dbReference>
<keyword evidence="3" id="KW-1185">Reference proteome</keyword>
<protein>
    <submittedName>
        <fullName evidence="2">Uncharacterized protein</fullName>
    </submittedName>
</protein>
<feature type="compositionally biased region" description="Basic and acidic residues" evidence="1">
    <location>
        <begin position="60"/>
        <end position="78"/>
    </location>
</feature>
<accession>A0A1I0PMI9</accession>
<dbReference type="EMBL" id="FOIS01000003">
    <property type="protein sequence ID" value="SEW15637.1"/>
    <property type="molecule type" value="Genomic_DNA"/>
</dbReference>
<dbReference type="Pfam" id="PF19146">
    <property type="entry name" value="DUF5828"/>
    <property type="match status" value="1"/>
</dbReference>
<dbReference type="AlphaFoldDB" id="A0A1I0PMI9"/>